<comment type="caution">
    <text evidence="1">The sequence shown here is derived from an EMBL/GenBank/DDBJ whole genome shotgun (WGS) entry which is preliminary data.</text>
</comment>
<dbReference type="Proteomes" id="UP000290870">
    <property type="component" value="Unassembled WGS sequence"/>
</dbReference>
<dbReference type="InterPro" id="IPR016181">
    <property type="entry name" value="Acyl_CoA_acyltransferase"/>
</dbReference>
<accession>A0A4V1LVK1</accession>
<dbReference type="EMBL" id="PDJZ01000005">
    <property type="protein sequence ID" value="RXJ84375.1"/>
    <property type="molecule type" value="Genomic_DNA"/>
</dbReference>
<name>A0A4V1LVK1_9BACT</name>
<evidence type="ECO:0000313" key="2">
    <source>
        <dbReference type="Proteomes" id="UP000290870"/>
    </source>
</evidence>
<organism evidence="1 2">
    <name type="scientific">Arcobacter cloacae</name>
    <dbReference type="NCBI Taxonomy" id="1054034"/>
    <lineage>
        <taxon>Bacteria</taxon>
        <taxon>Pseudomonadati</taxon>
        <taxon>Campylobacterota</taxon>
        <taxon>Epsilonproteobacteria</taxon>
        <taxon>Campylobacterales</taxon>
        <taxon>Arcobacteraceae</taxon>
        <taxon>Arcobacter</taxon>
    </lineage>
</organism>
<dbReference type="AlphaFoldDB" id="A0A4V1LVK1"/>
<proteinExistence type="predicted"/>
<dbReference type="SUPFAM" id="SSF55729">
    <property type="entry name" value="Acyl-CoA N-acyltransferases (Nat)"/>
    <property type="match status" value="1"/>
</dbReference>
<reference evidence="1 2" key="1">
    <citation type="submission" date="2017-10" db="EMBL/GenBank/DDBJ databases">
        <title>Genomics of the genus Arcobacter.</title>
        <authorList>
            <person name="Perez-Cataluna A."/>
            <person name="Figueras M.J."/>
        </authorList>
    </citation>
    <scope>NUCLEOTIDE SEQUENCE [LARGE SCALE GENOMIC DNA]</scope>
    <source>
        <strain evidence="1 2">F26</strain>
    </source>
</reference>
<evidence type="ECO:0008006" key="3">
    <source>
        <dbReference type="Google" id="ProtNLM"/>
    </source>
</evidence>
<dbReference type="RefSeq" id="WP_128986331.1">
    <property type="nucleotide sequence ID" value="NZ_PDJZ01000005.1"/>
</dbReference>
<dbReference type="OrthoDB" id="5346860at2"/>
<evidence type="ECO:0000313" key="1">
    <source>
        <dbReference type="EMBL" id="RXJ84375.1"/>
    </source>
</evidence>
<dbReference type="Gene3D" id="3.40.630.30">
    <property type="match status" value="1"/>
</dbReference>
<sequence>MRKKRNIKIINVLHLEEEKYAKIRDYRNQEYVRKVSVNTNPITVEEHLKYLELLKKQDNYFAFLITRDDEDFGVISLKKFSDDTYFIGDYLVDELSKYEGGGIVNRICISYIASKLNIKYLKTMQNKNNTRSNRAGGVKTLKVVSLNNNFNDVTAIVDDFYSPDTLDSKPRKLFDKLYEISGFIF</sequence>
<gene>
    <name evidence="1" type="ORF">CRU90_05765</name>
</gene>
<protein>
    <recommendedName>
        <fullName evidence="3">N-acetyltransferase domain-containing protein</fullName>
    </recommendedName>
</protein>